<dbReference type="GO" id="GO:0006882">
    <property type="term" value="P:intracellular zinc ion homeostasis"/>
    <property type="evidence" value="ECO:0007669"/>
    <property type="project" value="TreeGrafter"/>
</dbReference>
<evidence type="ECO:0000256" key="8">
    <source>
        <dbReference type="ARBA" id="ARBA00038485"/>
    </source>
</evidence>
<evidence type="ECO:0000256" key="12">
    <source>
        <dbReference type="SAM" id="MobiDB-lite"/>
    </source>
</evidence>
<feature type="region of interest" description="Disordered" evidence="12">
    <location>
        <begin position="37"/>
        <end position="256"/>
    </location>
</feature>
<feature type="region of interest" description="Disordered" evidence="12">
    <location>
        <begin position="330"/>
        <end position="349"/>
    </location>
</feature>
<dbReference type="InterPro" id="IPR003689">
    <property type="entry name" value="ZIP"/>
</dbReference>
<keyword evidence="14" id="KW-0732">Signal</keyword>
<evidence type="ECO:0000256" key="14">
    <source>
        <dbReference type="SAM" id="SignalP"/>
    </source>
</evidence>
<comment type="subcellular location">
    <subcellularLocation>
        <location evidence="1">Golgi apparatus</location>
        <location evidence="1">cis-Golgi network membrane</location>
        <topology evidence="1">Multi-pass membrane protein</topology>
    </subcellularLocation>
</comment>
<evidence type="ECO:0000256" key="3">
    <source>
        <dbReference type="ARBA" id="ARBA00022692"/>
    </source>
</evidence>
<evidence type="ECO:0000256" key="1">
    <source>
        <dbReference type="ARBA" id="ARBA00004257"/>
    </source>
</evidence>
<dbReference type="GO" id="GO:0016020">
    <property type="term" value="C:membrane"/>
    <property type="evidence" value="ECO:0007669"/>
    <property type="project" value="InterPro"/>
</dbReference>
<evidence type="ECO:0000313" key="16">
    <source>
        <dbReference type="Proteomes" id="UP000016666"/>
    </source>
</evidence>
<dbReference type="GO" id="GO:0005385">
    <property type="term" value="F:zinc ion transmembrane transporter activity"/>
    <property type="evidence" value="ECO:0007669"/>
    <property type="project" value="TreeGrafter"/>
</dbReference>
<evidence type="ECO:0000256" key="4">
    <source>
        <dbReference type="ARBA" id="ARBA00022906"/>
    </source>
</evidence>
<organism evidence="15 16">
    <name type="scientific">Anas platyrhynchos platyrhynchos</name>
    <name type="common">Northern mallard</name>
    <dbReference type="NCBI Taxonomy" id="8840"/>
    <lineage>
        <taxon>Eukaryota</taxon>
        <taxon>Metazoa</taxon>
        <taxon>Chordata</taxon>
        <taxon>Craniata</taxon>
        <taxon>Vertebrata</taxon>
        <taxon>Euteleostomi</taxon>
        <taxon>Archelosauria</taxon>
        <taxon>Archosauria</taxon>
        <taxon>Dinosauria</taxon>
        <taxon>Saurischia</taxon>
        <taxon>Theropoda</taxon>
        <taxon>Coelurosauria</taxon>
        <taxon>Aves</taxon>
        <taxon>Neognathae</taxon>
        <taxon>Galloanserae</taxon>
        <taxon>Anseriformes</taxon>
        <taxon>Anatidae</taxon>
        <taxon>Anatinae</taxon>
        <taxon>Anas</taxon>
    </lineage>
</organism>
<dbReference type="STRING" id="8840.ENSAPLP00000020025"/>
<keyword evidence="16" id="KW-1185">Reference proteome</keyword>
<comment type="catalytic activity">
    <reaction evidence="7">
        <text>Zn(2+)(in) = Zn(2+)(out)</text>
        <dbReference type="Rhea" id="RHEA:29351"/>
        <dbReference type="ChEBI" id="CHEBI:29105"/>
    </reaction>
</comment>
<feature type="transmembrane region" description="Helical" evidence="13">
    <location>
        <begin position="298"/>
        <end position="319"/>
    </location>
</feature>
<dbReference type="Proteomes" id="UP000016666">
    <property type="component" value="Unassembled WGS sequence"/>
</dbReference>
<accession>A0A493T301</accession>
<evidence type="ECO:0000256" key="5">
    <source>
        <dbReference type="ARBA" id="ARBA00022989"/>
    </source>
</evidence>
<dbReference type="PANTHER" id="PTHR16950:SF25">
    <property type="entry name" value="ZINC TRANSPORTER SLC39A7"/>
    <property type="match status" value="1"/>
</dbReference>
<feature type="compositionally biased region" description="Basic and acidic residues" evidence="12">
    <location>
        <begin position="246"/>
        <end position="256"/>
    </location>
</feature>
<protein>
    <recommendedName>
        <fullName evidence="9">Zinc transporter SLC39A7</fullName>
    </recommendedName>
    <alternativeName>
        <fullName evidence="10">Solute carrier family 39 member 7</fullName>
    </alternativeName>
    <alternativeName>
        <fullName evidence="11">Zrt-, Irt-like protein 7</fullName>
    </alternativeName>
</protein>
<reference evidence="16" key="1">
    <citation type="submission" date="2017-10" db="EMBL/GenBank/DDBJ databases">
        <title>A new Pekin duck reference genome.</title>
        <authorList>
            <person name="Hou Z.-C."/>
            <person name="Zhou Z.-K."/>
            <person name="Zhu F."/>
            <person name="Hou S.-S."/>
        </authorList>
    </citation>
    <scope>NUCLEOTIDE SEQUENCE [LARGE SCALE GENOMIC DNA]</scope>
</reference>
<keyword evidence="4" id="KW-0406">Ion transport</keyword>
<feature type="compositionally biased region" description="Basic and acidic residues" evidence="12">
    <location>
        <begin position="330"/>
        <end position="343"/>
    </location>
</feature>
<keyword evidence="4" id="KW-0862">Zinc</keyword>
<feature type="compositionally biased region" description="Basic and acidic residues" evidence="12">
    <location>
        <begin position="37"/>
        <end position="239"/>
    </location>
</feature>
<name>A0A493T301_ANAPP</name>
<evidence type="ECO:0000256" key="2">
    <source>
        <dbReference type="ARBA" id="ARBA00022448"/>
    </source>
</evidence>
<feature type="chain" id="PRO_5019720230" description="Zinc transporter SLC39A7" evidence="14">
    <location>
        <begin position="39"/>
        <end position="426"/>
    </location>
</feature>
<reference evidence="15" key="3">
    <citation type="submission" date="2025-09" db="UniProtKB">
        <authorList>
            <consortium name="Ensembl"/>
        </authorList>
    </citation>
    <scope>IDENTIFICATION</scope>
</reference>
<evidence type="ECO:0000256" key="13">
    <source>
        <dbReference type="SAM" id="Phobius"/>
    </source>
</evidence>
<reference evidence="15" key="2">
    <citation type="submission" date="2025-08" db="UniProtKB">
        <authorList>
            <consortium name="Ensembl"/>
        </authorList>
    </citation>
    <scope>IDENTIFICATION</scope>
</reference>
<dbReference type="AlphaFoldDB" id="A0A493T301"/>
<keyword evidence="3 13" id="KW-0812">Transmembrane</keyword>
<dbReference type="GO" id="GO:0005794">
    <property type="term" value="C:Golgi apparatus"/>
    <property type="evidence" value="ECO:0007669"/>
    <property type="project" value="UniProtKB-SubCell"/>
</dbReference>
<keyword evidence="5 13" id="KW-1133">Transmembrane helix</keyword>
<keyword evidence="6 13" id="KW-0472">Membrane</keyword>
<comment type="similarity">
    <text evidence="8">Belongs to the ZIP transporter (TC 2.A.5) family. KE4/Catsup subfamily.</text>
</comment>
<feature type="transmembrane region" description="Helical" evidence="13">
    <location>
        <begin position="264"/>
        <end position="286"/>
    </location>
</feature>
<proteinExistence type="inferred from homology"/>
<sequence>MATASRTRRLGSPLTATVAAGAVLALCLLPTAAPHADSHEDLHHGHGHSHEDFYHGHGHEDLHHGHGHGHEDHHGHGHSHKDLYHGHGHSHEDLYHGPGHFHDDLHHGHGHGHSHEDLYHGHGHAHEDVHHGHGHSHQDLHHGHGHTHEDLYHGHGHSHSDLHHGHGHAHEDLHHGHGHSHEDLYHGHGHEDVHHGHGHSHQDLHHGHGHSHEDLHYGHGHSHEDLHHGHGHAHEDHHHAPQGHQKPPEMRHPPVRERPDTLTLWLQTLGATLVISAAPYLLLFLIPLESNAPRHQALLRLLLSFAAGGLLGDAFLHLIPHALVPHAHHADGGHAHVPAEPRGHGHSHQGRKGLLGTFGDFWGLLGTGVTPSLHPGPEHDRMLAVGMWVLAGIVAFLVVEKFVRHVKGGHGHGHSHAPKAKDSSSE</sequence>
<evidence type="ECO:0000256" key="6">
    <source>
        <dbReference type="ARBA" id="ARBA00023136"/>
    </source>
</evidence>
<dbReference type="GeneTree" id="ENSGT00940000160076"/>
<evidence type="ECO:0000256" key="9">
    <source>
        <dbReference type="ARBA" id="ARBA00039859"/>
    </source>
</evidence>
<feature type="transmembrane region" description="Helical" evidence="13">
    <location>
        <begin position="382"/>
        <end position="399"/>
    </location>
</feature>
<keyword evidence="4" id="KW-0864">Zinc transport</keyword>
<evidence type="ECO:0000256" key="7">
    <source>
        <dbReference type="ARBA" id="ARBA00034634"/>
    </source>
</evidence>
<dbReference type="Pfam" id="PF02535">
    <property type="entry name" value="Zip"/>
    <property type="match status" value="1"/>
</dbReference>
<gene>
    <name evidence="15" type="primary">SLC39A7</name>
</gene>
<dbReference type="Ensembl" id="ENSAPLT00000035725.1">
    <property type="protein sequence ID" value="ENSAPLP00000020025.1"/>
    <property type="gene ID" value="ENSAPLG00000020574.1"/>
</dbReference>
<evidence type="ECO:0000256" key="10">
    <source>
        <dbReference type="ARBA" id="ARBA00042780"/>
    </source>
</evidence>
<evidence type="ECO:0000256" key="11">
    <source>
        <dbReference type="ARBA" id="ARBA00043053"/>
    </source>
</evidence>
<dbReference type="OMA" id="TVLLHEX"/>
<feature type="signal peptide" evidence="14">
    <location>
        <begin position="1"/>
        <end position="38"/>
    </location>
</feature>
<evidence type="ECO:0000313" key="15">
    <source>
        <dbReference type="Ensembl" id="ENSAPLP00000020025.1"/>
    </source>
</evidence>
<keyword evidence="2" id="KW-0813">Transport</keyword>
<dbReference type="PANTHER" id="PTHR16950">
    <property type="entry name" value="ZINC TRANSPORTER SLC39A7 HISTIDINE-RICH MEMBRANE PROTEIN KE4"/>
    <property type="match status" value="1"/>
</dbReference>